<reference evidence="2" key="1">
    <citation type="submission" date="2016-11" db="EMBL/GenBank/DDBJ databases">
        <authorList>
            <person name="Varghese N."/>
            <person name="Submissions S."/>
        </authorList>
    </citation>
    <scope>NUCLEOTIDE SEQUENCE [LARGE SCALE GENOMIC DNA]</scope>
    <source>
        <strain evidence="2">DSM 22638</strain>
    </source>
</reference>
<organism evidence="1 2">
    <name type="scientific">Flagellimonas flava</name>
    <dbReference type="NCBI Taxonomy" id="570519"/>
    <lineage>
        <taxon>Bacteria</taxon>
        <taxon>Pseudomonadati</taxon>
        <taxon>Bacteroidota</taxon>
        <taxon>Flavobacteriia</taxon>
        <taxon>Flavobacteriales</taxon>
        <taxon>Flavobacteriaceae</taxon>
        <taxon>Flagellimonas</taxon>
    </lineage>
</organism>
<dbReference type="OrthoDB" id="336094at2"/>
<name>A0A1M5LLQ7_9FLAO</name>
<protein>
    <recommendedName>
        <fullName evidence="3">SnoaL-like domain-containing protein</fullName>
    </recommendedName>
</protein>
<keyword evidence="2" id="KW-1185">Reference proteome</keyword>
<dbReference type="PANTHER" id="PTHR34003">
    <property type="entry name" value="BLL2395 PROTEIN"/>
    <property type="match status" value="1"/>
</dbReference>
<sequence length="123" mass="13919">METTIQEQELLAKANEVTALLAEGKFIEAMENYLADDVQLFEGNNPAKVGKEFCLAEEKKLLDTVTAFHGYKVTSGPAVKGDTTFYEAVMEFTTDDGTDHRFEQVVRTQWKDGKISNERYYHA</sequence>
<evidence type="ECO:0000313" key="2">
    <source>
        <dbReference type="Proteomes" id="UP000184532"/>
    </source>
</evidence>
<dbReference type="Proteomes" id="UP000184532">
    <property type="component" value="Unassembled WGS sequence"/>
</dbReference>
<proteinExistence type="predicted"/>
<dbReference type="Gene3D" id="3.10.450.50">
    <property type="match status" value="1"/>
</dbReference>
<evidence type="ECO:0008006" key="3">
    <source>
        <dbReference type="Google" id="ProtNLM"/>
    </source>
</evidence>
<dbReference type="AlphaFoldDB" id="A0A1M5LLQ7"/>
<accession>A0A1M5LLQ7</accession>
<dbReference type="InterPro" id="IPR032710">
    <property type="entry name" value="NTF2-like_dom_sf"/>
</dbReference>
<evidence type="ECO:0000313" key="1">
    <source>
        <dbReference type="EMBL" id="SHG66082.1"/>
    </source>
</evidence>
<gene>
    <name evidence="1" type="ORF">SAMN04488116_1981</name>
</gene>
<dbReference type="RefSeq" id="WP_073179006.1">
    <property type="nucleotide sequence ID" value="NZ_FQWL01000003.1"/>
</dbReference>
<dbReference type="PANTHER" id="PTHR34003:SF2">
    <property type="entry name" value="SNOAL-LIKE DOMAIN-CONTAINING PROTEIN"/>
    <property type="match status" value="1"/>
</dbReference>
<dbReference type="SUPFAM" id="SSF54427">
    <property type="entry name" value="NTF2-like"/>
    <property type="match status" value="1"/>
</dbReference>
<dbReference type="EMBL" id="FQWL01000003">
    <property type="protein sequence ID" value="SHG66082.1"/>
    <property type="molecule type" value="Genomic_DNA"/>
</dbReference>